<dbReference type="Pfam" id="PF01230">
    <property type="entry name" value="HIT"/>
    <property type="match status" value="1"/>
</dbReference>
<evidence type="ECO:0000313" key="6">
    <source>
        <dbReference type="Proteomes" id="UP000321192"/>
    </source>
</evidence>
<evidence type="ECO:0000259" key="2">
    <source>
        <dbReference type="PROSITE" id="PS51084"/>
    </source>
</evidence>
<dbReference type="InterPro" id="IPR036265">
    <property type="entry name" value="HIT-like_sf"/>
</dbReference>
<dbReference type="SUPFAM" id="SSF54197">
    <property type="entry name" value="HIT-like"/>
    <property type="match status" value="1"/>
</dbReference>
<dbReference type="Gene3D" id="3.30.428.10">
    <property type="entry name" value="HIT-like"/>
    <property type="match status" value="1"/>
</dbReference>
<evidence type="ECO:0000256" key="1">
    <source>
        <dbReference type="PROSITE-ProRule" id="PRU00464"/>
    </source>
</evidence>
<evidence type="ECO:0000313" key="4">
    <source>
        <dbReference type="EMBL" id="TXH78155.1"/>
    </source>
</evidence>
<dbReference type="EMBL" id="CP001281">
    <property type="protein sequence ID" value="ACK53025.1"/>
    <property type="molecule type" value="Genomic_DNA"/>
</dbReference>
<dbReference type="OrthoDB" id="9799145at2"/>
<feature type="domain" description="HIT" evidence="2">
    <location>
        <begin position="1"/>
        <end position="102"/>
    </location>
</feature>
<dbReference type="PROSITE" id="PS51084">
    <property type="entry name" value="HIT_2"/>
    <property type="match status" value="1"/>
</dbReference>
<dbReference type="Proteomes" id="UP000321192">
    <property type="component" value="Unassembled WGS sequence"/>
</dbReference>
<reference evidence="5" key="1">
    <citation type="submission" date="2009-05" db="EMBL/GenBank/DDBJ databases">
        <title>Complete sequence of chromosome of Thauera sp. MZ1T.</title>
        <authorList>
            <consortium name="US DOE Joint Genome Institute"/>
            <person name="Lucas S."/>
            <person name="Copeland A."/>
            <person name="Lapidus A."/>
            <person name="Glavina del Rio T."/>
            <person name="Dalin E."/>
            <person name="Tice H."/>
            <person name="Bruce D."/>
            <person name="Goodwin L."/>
            <person name="Pitluck S."/>
            <person name="Sims D."/>
            <person name="Brettin T."/>
            <person name="Detter J.C."/>
            <person name="Han C."/>
            <person name="Larimer F."/>
            <person name="Land M."/>
            <person name="Hauser L."/>
            <person name="Kyrpides N."/>
            <person name="Mikhailova N."/>
            <person name="Sayler G.S."/>
        </authorList>
    </citation>
    <scope>NUCLEOTIDE SEQUENCE [LARGE SCALE GENOMIC DNA]</scope>
    <source>
        <strain evidence="5">MZ1T</strain>
    </source>
</reference>
<dbReference type="EMBL" id="SSFD01000399">
    <property type="protein sequence ID" value="TXH78155.1"/>
    <property type="molecule type" value="Genomic_DNA"/>
</dbReference>
<dbReference type="Proteomes" id="UP000002186">
    <property type="component" value="Chromosome"/>
</dbReference>
<dbReference type="eggNOG" id="COG0537">
    <property type="taxonomic scope" value="Bacteria"/>
</dbReference>
<reference evidence="3 5" key="2">
    <citation type="journal article" date="2012" name="Stand. Genomic Sci.">
        <title>Complete genome sequence of Thauera aminoaromatica strain MZ1T.</title>
        <authorList>
            <person name="Jiang K."/>
            <person name="Sanseverino J."/>
            <person name="Chauhan A."/>
            <person name="Lucas S."/>
            <person name="Copeland A."/>
            <person name="Lapidus A."/>
            <person name="Del Rio T.G."/>
            <person name="Dalin E."/>
            <person name="Tice H."/>
            <person name="Bruce D."/>
            <person name="Goodwin L."/>
            <person name="Pitluck S."/>
            <person name="Sims D."/>
            <person name="Brettin T."/>
            <person name="Detter J.C."/>
            <person name="Han C."/>
            <person name="Chang Y.J."/>
            <person name="Larimer F."/>
            <person name="Land M."/>
            <person name="Hauser L."/>
            <person name="Kyrpides N.C."/>
            <person name="Mikhailova N."/>
            <person name="Moser S."/>
            <person name="Jegier P."/>
            <person name="Close D."/>
            <person name="Debruyn J.M."/>
            <person name="Wang Y."/>
            <person name="Layton A.C."/>
            <person name="Allen M.S."/>
            <person name="Sayler G.S."/>
        </authorList>
    </citation>
    <scope>NUCLEOTIDE SEQUENCE [LARGE SCALE GENOMIC DNA]</scope>
    <source>
        <strain evidence="3 5">MZ1T</strain>
    </source>
</reference>
<sequence length="139" mass="15478">MDCPLCALPSELVLWEDERCRVIRVDDAAHPGFCRVVWGEHVGEMTDLSPADRRHLLDVVMATEAALRNLLDPDKINLASFGNMVPHLHWHVIPRYRDDRHFPESVWGAPQRDGVIHPAADAVALARAIDGALHPSGPD</sequence>
<organism evidence="3 5">
    <name type="scientific">Thauera aminoaromatica</name>
    <dbReference type="NCBI Taxonomy" id="164330"/>
    <lineage>
        <taxon>Bacteria</taxon>
        <taxon>Pseudomonadati</taxon>
        <taxon>Pseudomonadota</taxon>
        <taxon>Betaproteobacteria</taxon>
        <taxon>Rhodocyclales</taxon>
        <taxon>Zoogloeaceae</taxon>
        <taxon>Thauera</taxon>
    </lineage>
</organism>
<feature type="short sequence motif" description="Histidine triad motif" evidence="1">
    <location>
        <begin position="87"/>
        <end position="91"/>
    </location>
</feature>
<name>C4ZMI1_THASP</name>
<dbReference type="STRING" id="85643.Tmz1t_0230"/>
<accession>C4ZMI1</accession>
<proteinExistence type="predicted"/>
<dbReference type="AlphaFoldDB" id="C4ZMI1"/>
<accession>A0A5C7S5C7</accession>
<gene>
    <name evidence="3" type="ordered locus">Tmz1t_0230</name>
    <name evidence="4" type="ORF">E6Q80_23310</name>
</gene>
<dbReference type="GO" id="GO:0003824">
    <property type="term" value="F:catalytic activity"/>
    <property type="evidence" value="ECO:0007669"/>
    <property type="project" value="InterPro"/>
</dbReference>
<dbReference type="KEGG" id="tmz:Tmz1t_0230"/>
<reference evidence="4 6" key="3">
    <citation type="submission" date="2018-09" db="EMBL/GenBank/DDBJ databases">
        <title>Metagenome Assembled Genomes from an Advanced Water Purification Facility.</title>
        <authorList>
            <person name="Stamps B.W."/>
            <person name="Spear J.R."/>
        </authorList>
    </citation>
    <scope>NUCLEOTIDE SEQUENCE [LARGE SCALE GENOMIC DNA]</scope>
    <source>
        <strain evidence="4">Bin_27_1</strain>
    </source>
</reference>
<keyword evidence="5" id="KW-1185">Reference proteome</keyword>
<dbReference type="RefSeq" id="WP_004301666.1">
    <property type="nucleotide sequence ID" value="NC_011662.2"/>
</dbReference>
<protein>
    <submittedName>
        <fullName evidence="4">HIT family protein</fullName>
    </submittedName>
    <submittedName>
        <fullName evidence="3">Histidine triad (HIT) protein</fullName>
    </submittedName>
</protein>
<evidence type="ECO:0000313" key="3">
    <source>
        <dbReference type="EMBL" id="ACK53025.1"/>
    </source>
</evidence>
<dbReference type="HOGENOM" id="CLU_123330_2_0_4"/>
<evidence type="ECO:0000313" key="5">
    <source>
        <dbReference type="Proteomes" id="UP000002186"/>
    </source>
</evidence>
<dbReference type="InterPro" id="IPR011146">
    <property type="entry name" value="HIT-like"/>
</dbReference>